<reference evidence="2 3" key="1">
    <citation type="submission" date="2021-04" db="EMBL/GenBank/DDBJ databases">
        <authorList>
            <person name="Ivanova A."/>
        </authorList>
    </citation>
    <scope>NUCLEOTIDE SEQUENCE [LARGE SCALE GENOMIC DNA]</scope>
    <source>
        <strain evidence="2 3">G18</strain>
    </source>
</reference>
<feature type="compositionally biased region" description="Basic and acidic residues" evidence="1">
    <location>
        <begin position="112"/>
        <end position="124"/>
    </location>
</feature>
<evidence type="ECO:0000313" key="2">
    <source>
        <dbReference type="EMBL" id="MBP3956834.1"/>
    </source>
</evidence>
<sequence>MSDTFTPPPPSAEALAAWAAAEAEAERELAEADAAAAAEAAAAAAKGSSAPAAPSAPVHGRRPPLFARVLGTAGRFAGAALFLVCVGGGVAGGIAYTNKMKHAAAEAAAAEAEEHAAAHPEGAHAHTKGGPGHGPADTSLATRIDTLIRSASFPEALELVRSAPRNTFGPDAGPLAYREALCLEGLGKWKDANAAFKKAEADTNVAASARALLGRARCAIATDAPQEARAIADRVLLRSGHPECRGSKVYEDALHLRAQIAVREIGGGRAIDALNADALAWPAMHVTADKCLEWLPTEAAPVSPVPDAGRDLVEFRRNAEAQGAPEVTVRLSVRPAIQVVRAVAKAAGLTVRAENDVVTALTATVGPVEVERLPLGEVLSAVTERAGVVWDIRGETLVLTRGTRATDADATADALRRIVALAPEHPAIGATRVTLANVDLRAGRFRAATLGYKQVLENAGTTPEVTHAAYNLGLLELKDGNRIGARARFLEVIDRAPGTYWADTGWYWIGRTHLDGDAPELARRAYLTALDGGTKDTTSAAALSIIVCDLLAGNDEGATERLRDTRFSTRESHANVVAFFEALVQYRIAPTESRRERLLAAIRSADEARGLGPAGAYFMGRVYLELGMAQQMSDLYDATIETARGPIALRMLFDTAERFDRLNDRKLARSRYLAIAAADPEGLGALAELRLAAMAAREGQGADAVRRCQAIVNRPGVPRAELLTVMGRGYELQRKHGLAAECFAGRVPSE</sequence>
<protein>
    <recommendedName>
        <fullName evidence="4">Tetratricopeptide repeat protein</fullName>
    </recommendedName>
</protein>
<evidence type="ECO:0008006" key="4">
    <source>
        <dbReference type="Google" id="ProtNLM"/>
    </source>
</evidence>
<dbReference type="SUPFAM" id="SSF48452">
    <property type="entry name" value="TPR-like"/>
    <property type="match status" value="1"/>
</dbReference>
<proteinExistence type="predicted"/>
<evidence type="ECO:0000256" key="1">
    <source>
        <dbReference type="SAM" id="MobiDB-lite"/>
    </source>
</evidence>
<dbReference type="InterPro" id="IPR011990">
    <property type="entry name" value="TPR-like_helical_dom_sf"/>
</dbReference>
<gene>
    <name evidence="2" type="ORF">J8F10_16290</name>
</gene>
<feature type="region of interest" description="Disordered" evidence="1">
    <location>
        <begin position="1"/>
        <end position="20"/>
    </location>
</feature>
<organism evidence="2 3">
    <name type="scientific">Gemmata palustris</name>
    <dbReference type="NCBI Taxonomy" id="2822762"/>
    <lineage>
        <taxon>Bacteria</taxon>
        <taxon>Pseudomonadati</taxon>
        <taxon>Planctomycetota</taxon>
        <taxon>Planctomycetia</taxon>
        <taxon>Gemmatales</taxon>
        <taxon>Gemmataceae</taxon>
        <taxon>Gemmata</taxon>
    </lineage>
</organism>
<name>A0ABS5BSY7_9BACT</name>
<dbReference type="Proteomes" id="UP000676565">
    <property type="component" value="Unassembled WGS sequence"/>
</dbReference>
<dbReference type="Gene3D" id="1.25.40.10">
    <property type="entry name" value="Tetratricopeptide repeat domain"/>
    <property type="match status" value="2"/>
</dbReference>
<dbReference type="RefSeq" id="WP_210655334.1">
    <property type="nucleotide sequence ID" value="NZ_JAGKQQ010000001.1"/>
</dbReference>
<feature type="region of interest" description="Disordered" evidence="1">
    <location>
        <begin position="111"/>
        <end position="139"/>
    </location>
</feature>
<feature type="compositionally biased region" description="Pro residues" evidence="1">
    <location>
        <begin position="1"/>
        <end position="11"/>
    </location>
</feature>
<keyword evidence="3" id="KW-1185">Reference proteome</keyword>
<accession>A0ABS5BSY7</accession>
<evidence type="ECO:0000313" key="3">
    <source>
        <dbReference type="Proteomes" id="UP000676565"/>
    </source>
</evidence>
<comment type="caution">
    <text evidence="2">The sequence shown here is derived from an EMBL/GenBank/DDBJ whole genome shotgun (WGS) entry which is preliminary data.</text>
</comment>
<dbReference type="EMBL" id="JAGKQQ010000001">
    <property type="protein sequence ID" value="MBP3956834.1"/>
    <property type="molecule type" value="Genomic_DNA"/>
</dbReference>